<evidence type="ECO:0000313" key="2">
    <source>
        <dbReference type="Proteomes" id="UP001234297"/>
    </source>
</evidence>
<reference evidence="1 2" key="1">
    <citation type="journal article" date="2022" name="Hortic Res">
        <title>A haplotype resolved chromosomal level avocado genome allows analysis of novel avocado genes.</title>
        <authorList>
            <person name="Nath O."/>
            <person name="Fletcher S.J."/>
            <person name="Hayward A."/>
            <person name="Shaw L.M."/>
            <person name="Masouleh A.K."/>
            <person name="Furtado A."/>
            <person name="Henry R.J."/>
            <person name="Mitter N."/>
        </authorList>
    </citation>
    <scope>NUCLEOTIDE SEQUENCE [LARGE SCALE GENOMIC DNA]</scope>
    <source>
        <strain evidence="2">cv. Hass</strain>
    </source>
</reference>
<name>A0ACC2LP07_PERAE</name>
<protein>
    <submittedName>
        <fullName evidence="1">Uncharacterized protein</fullName>
    </submittedName>
</protein>
<comment type="caution">
    <text evidence="1">The sequence shown here is derived from an EMBL/GenBank/DDBJ whole genome shotgun (WGS) entry which is preliminary data.</text>
</comment>
<accession>A0ACC2LP07</accession>
<proteinExistence type="predicted"/>
<evidence type="ECO:0000313" key="1">
    <source>
        <dbReference type="EMBL" id="KAJ8635110.1"/>
    </source>
</evidence>
<keyword evidence="2" id="KW-1185">Reference proteome</keyword>
<sequence>MPLLSNEYLQAEFSYLRSQFPNRKISPFLFFGILTNSLWALNSTLDTYVDGAHFSPVLTFSCTSKLTENYAYPIDQSSKPFCSSPNTLATTLDAHLIDNEDNNDTDNDTEDSDGENDFEVIEPIEKDEILIQNAETILGFLRGFGSNGVEAKRRLDESGVPASPELVVEVISRVRNDWEAAFTFFLWAGRQPGYVHSLREYHTMISILGKMRKFDTAWSLIDEMKGGRSGPSLVTLQTLLIMIRRYCAAHDVGKAVGTFYAFKRYGFKAGVEEFQDLLSALCRYKNVRDAEHLLFCNESVFPIDMKSLNIVLNGWCNVMVNLHQAKRFWWDMGKRGVTRDVYSYGSMISCYSKAGSLRDVLKLFDQMKELGIDPDRKVYNAVIYALAKGKCMKEALSLVKAMEERGCVPNTVTYNSLIRPLCKARRVEDARAVFDEMLKRGLSPSDRTYHAFFAISRTAEEVFEFLEKMKDTGSGPTTDTYIMLIRKFCRWRQHENVFKLWDGMVANGPSPDRSSYIVLIHGLFLNGKLNDAYRYYLEMKEKGFLPEPKTDEMIKAWVSGQETVRHQMLELKGMKGDQCPSKTSNTSSAIGLKRDFLRQPETIRVTRERGFSFR</sequence>
<dbReference type="EMBL" id="CM056811">
    <property type="protein sequence ID" value="KAJ8635110.1"/>
    <property type="molecule type" value="Genomic_DNA"/>
</dbReference>
<dbReference type="Proteomes" id="UP001234297">
    <property type="component" value="Chromosome 3"/>
</dbReference>
<gene>
    <name evidence="1" type="ORF">MRB53_009377</name>
</gene>
<organism evidence="1 2">
    <name type="scientific">Persea americana</name>
    <name type="common">Avocado</name>
    <dbReference type="NCBI Taxonomy" id="3435"/>
    <lineage>
        <taxon>Eukaryota</taxon>
        <taxon>Viridiplantae</taxon>
        <taxon>Streptophyta</taxon>
        <taxon>Embryophyta</taxon>
        <taxon>Tracheophyta</taxon>
        <taxon>Spermatophyta</taxon>
        <taxon>Magnoliopsida</taxon>
        <taxon>Magnoliidae</taxon>
        <taxon>Laurales</taxon>
        <taxon>Lauraceae</taxon>
        <taxon>Persea</taxon>
    </lineage>
</organism>